<organism evidence="1 2">
    <name type="scientific">Phytohabitans kaempferiae</name>
    <dbReference type="NCBI Taxonomy" id="1620943"/>
    <lineage>
        <taxon>Bacteria</taxon>
        <taxon>Bacillati</taxon>
        <taxon>Actinomycetota</taxon>
        <taxon>Actinomycetes</taxon>
        <taxon>Micromonosporales</taxon>
        <taxon>Micromonosporaceae</taxon>
    </lineage>
</organism>
<dbReference type="PANTHER" id="PTHR45947:SF3">
    <property type="entry name" value="SULFOQUINOVOSYL TRANSFERASE SQD2"/>
    <property type="match status" value="1"/>
</dbReference>
<sequence length="428" mass="46163">MVDHRQHAHGGVPSVGVLVELARGAEAGGHVKCWERLAEAAAARDPTDLGFDLTVYFLGRRSGVEALSRAVRYVTMRPVISSALLTRWIGGVDPTDLAPYHPALARRLPHHDVWHVTHAFAFGGTATRLPRPAGTALMCSLHTDVPTLTAAYVRQVVERTPALRWLARRHPNGPPMAVDAARRRRDRVLRACDRIMVATPTELAAVERIVGAGRVSLLGRGIDRVRFRPDPAARADLVARHGLPPGEMLVLFAGRVDASKRVMVVAEAVLRLRESGRPARLVVAGTGADCGRVPALLGNGVTMLGRLPQPELARVYPACDVLAFPSRSETIGNVVAEAMACGLPVVLPAGARTTAWLSRPGVDGLVVERDDPAGWAEQLGVLADHPEWRASLGRGAYASARYRHRTWDQVLTEDLLPFWLPAGARTGG</sequence>
<dbReference type="SUPFAM" id="SSF53756">
    <property type="entry name" value="UDP-Glycosyltransferase/glycogen phosphorylase"/>
    <property type="match status" value="1"/>
</dbReference>
<dbReference type="RefSeq" id="WP_377252724.1">
    <property type="nucleotide sequence ID" value="NZ_JBHLUH010000039.1"/>
</dbReference>
<name>A0ABV6M5A1_9ACTN</name>
<dbReference type="Gene3D" id="3.40.50.2000">
    <property type="entry name" value="Glycogen Phosphorylase B"/>
    <property type="match status" value="2"/>
</dbReference>
<protein>
    <submittedName>
        <fullName evidence="1">Glycosyltransferase</fullName>
        <ecNumber evidence="1">2.4.-.-</ecNumber>
    </submittedName>
</protein>
<evidence type="ECO:0000313" key="2">
    <source>
        <dbReference type="Proteomes" id="UP001589867"/>
    </source>
</evidence>
<dbReference type="EMBL" id="JBHLUH010000039">
    <property type="protein sequence ID" value="MFC0529697.1"/>
    <property type="molecule type" value="Genomic_DNA"/>
</dbReference>
<proteinExistence type="predicted"/>
<gene>
    <name evidence="1" type="ORF">ACFFIA_18735</name>
</gene>
<accession>A0ABV6M5A1</accession>
<keyword evidence="1" id="KW-0328">Glycosyltransferase</keyword>
<reference evidence="1 2" key="1">
    <citation type="submission" date="2024-09" db="EMBL/GenBank/DDBJ databases">
        <authorList>
            <person name="Sun Q."/>
            <person name="Mori K."/>
        </authorList>
    </citation>
    <scope>NUCLEOTIDE SEQUENCE [LARGE SCALE GENOMIC DNA]</scope>
    <source>
        <strain evidence="1 2">TBRC 3947</strain>
    </source>
</reference>
<evidence type="ECO:0000313" key="1">
    <source>
        <dbReference type="EMBL" id="MFC0529697.1"/>
    </source>
</evidence>
<comment type="caution">
    <text evidence="1">The sequence shown here is derived from an EMBL/GenBank/DDBJ whole genome shotgun (WGS) entry which is preliminary data.</text>
</comment>
<keyword evidence="1" id="KW-0808">Transferase</keyword>
<keyword evidence="2" id="KW-1185">Reference proteome</keyword>
<dbReference type="Pfam" id="PF13692">
    <property type="entry name" value="Glyco_trans_1_4"/>
    <property type="match status" value="1"/>
</dbReference>
<dbReference type="InterPro" id="IPR050194">
    <property type="entry name" value="Glycosyltransferase_grp1"/>
</dbReference>
<dbReference type="Proteomes" id="UP001589867">
    <property type="component" value="Unassembled WGS sequence"/>
</dbReference>
<dbReference type="GO" id="GO:0016757">
    <property type="term" value="F:glycosyltransferase activity"/>
    <property type="evidence" value="ECO:0007669"/>
    <property type="project" value="UniProtKB-KW"/>
</dbReference>
<dbReference type="EC" id="2.4.-.-" evidence="1"/>
<dbReference type="PANTHER" id="PTHR45947">
    <property type="entry name" value="SULFOQUINOVOSYL TRANSFERASE SQD2"/>
    <property type="match status" value="1"/>
</dbReference>